<keyword evidence="2" id="KW-1015">Disulfide bond</keyword>
<feature type="domain" description="Ig-like" evidence="3">
    <location>
        <begin position="146"/>
        <end position="204"/>
    </location>
</feature>
<dbReference type="InterPro" id="IPR036179">
    <property type="entry name" value="Ig-like_dom_sf"/>
</dbReference>
<evidence type="ECO:0000256" key="2">
    <source>
        <dbReference type="ARBA" id="ARBA00023157"/>
    </source>
</evidence>
<dbReference type="Ensembl" id="ENSLBET00000032780.1">
    <property type="protein sequence ID" value="ENSLBEP00000031355.1"/>
    <property type="gene ID" value="ENSLBEG00000023673.1"/>
</dbReference>
<dbReference type="Proteomes" id="UP000261660">
    <property type="component" value="Unplaced"/>
</dbReference>
<reference evidence="4" key="1">
    <citation type="submission" date="2025-08" db="UniProtKB">
        <authorList>
            <consortium name="Ensembl"/>
        </authorList>
    </citation>
    <scope>IDENTIFICATION</scope>
</reference>
<organism evidence="4 5">
    <name type="scientific">Labrus bergylta</name>
    <name type="common">ballan wrasse</name>
    <dbReference type="NCBI Taxonomy" id="56723"/>
    <lineage>
        <taxon>Eukaryota</taxon>
        <taxon>Metazoa</taxon>
        <taxon>Chordata</taxon>
        <taxon>Craniata</taxon>
        <taxon>Vertebrata</taxon>
        <taxon>Euteleostomi</taxon>
        <taxon>Actinopterygii</taxon>
        <taxon>Neopterygii</taxon>
        <taxon>Teleostei</taxon>
        <taxon>Neoteleostei</taxon>
        <taxon>Acanthomorphata</taxon>
        <taxon>Eupercaria</taxon>
        <taxon>Labriformes</taxon>
        <taxon>Labridae</taxon>
        <taxon>Labrus</taxon>
    </lineage>
</organism>
<sequence length="221" mass="23971">MTVVQFSSLNTCNISQCSNTSMWSTCLNPFCLLPVSPSISPGPFNVTATTGIRAVLSCETTGIPTPTVYKRLIADCTFRCRLLSSGSMVLLSPSNEDEGYFECTAVNDVGEERRVIEVKLQGIDFNILNNKTVKDDVTTVTAVKMSPVVLPCHVQGRPQPTVSWTKGGAKLGNRGGTYRRSDTGLYTCTAKNLAGRASHDMRLVIQGELRVPCHVMLCSTK</sequence>
<dbReference type="InterPro" id="IPR003599">
    <property type="entry name" value="Ig_sub"/>
</dbReference>
<evidence type="ECO:0000313" key="4">
    <source>
        <dbReference type="Ensembl" id="ENSLBEP00000031355.1"/>
    </source>
</evidence>
<dbReference type="AlphaFoldDB" id="A0A3Q3NBA0"/>
<dbReference type="PANTHER" id="PTHR45080:SF8">
    <property type="entry name" value="IG-LIKE DOMAIN-CONTAINING PROTEIN"/>
    <property type="match status" value="1"/>
</dbReference>
<name>A0A3Q3NBA0_9LABR</name>
<keyword evidence="5" id="KW-1185">Reference proteome</keyword>
<evidence type="ECO:0000256" key="1">
    <source>
        <dbReference type="ARBA" id="ARBA00022729"/>
    </source>
</evidence>
<dbReference type="GO" id="GO:0005886">
    <property type="term" value="C:plasma membrane"/>
    <property type="evidence" value="ECO:0007669"/>
    <property type="project" value="TreeGrafter"/>
</dbReference>
<dbReference type="STRING" id="56723.ENSLBEP00000031355"/>
<reference evidence="4" key="2">
    <citation type="submission" date="2025-09" db="UniProtKB">
        <authorList>
            <consortium name="Ensembl"/>
        </authorList>
    </citation>
    <scope>IDENTIFICATION</scope>
</reference>
<dbReference type="InterPro" id="IPR003598">
    <property type="entry name" value="Ig_sub2"/>
</dbReference>
<keyword evidence="1" id="KW-0732">Signal</keyword>
<dbReference type="Pfam" id="PF13927">
    <property type="entry name" value="Ig_3"/>
    <property type="match status" value="1"/>
</dbReference>
<dbReference type="InterPro" id="IPR050958">
    <property type="entry name" value="Cell_Adh-Cytoskel_Orgn"/>
</dbReference>
<evidence type="ECO:0000259" key="3">
    <source>
        <dbReference type="PROSITE" id="PS50835"/>
    </source>
</evidence>
<dbReference type="SUPFAM" id="SSF48726">
    <property type="entry name" value="Immunoglobulin"/>
    <property type="match status" value="2"/>
</dbReference>
<protein>
    <recommendedName>
        <fullName evidence="3">Ig-like domain-containing protein</fullName>
    </recommendedName>
</protein>
<dbReference type="SMART" id="SM00408">
    <property type="entry name" value="IGc2"/>
    <property type="match status" value="2"/>
</dbReference>
<dbReference type="InParanoid" id="A0A3Q3NBA0"/>
<evidence type="ECO:0000313" key="5">
    <source>
        <dbReference type="Proteomes" id="UP000261660"/>
    </source>
</evidence>
<dbReference type="SMART" id="SM00409">
    <property type="entry name" value="IG"/>
    <property type="match status" value="2"/>
</dbReference>
<dbReference type="GO" id="GO:0007156">
    <property type="term" value="P:homophilic cell adhesion via plasma membrane adhesion molecules"/>
    <property type="evidence" value="ECO:0007669"/>
    <property type="project" value="TreeGrafter"/>
</dbReference>
<dbReference type="GeneTree" id="ENSGT00940000164697"/>
<dbReference type="PANTHER" id="PTHR45080">
    <property type="entry name" value="CONTACTIN 5"/>
    <property type="match status" value="1"/>
</dbReference>
<dbReference type="PROSITE" id="PS50835">
    <property type="entry name" value="IG_LIKE"/>
    <property type="match status" value="2"/>
</dbReference>
<dbReference type="Gene3D" id="2.60.40.10">
    <property type="entry name" value="Immunoglobulins"/>
    <property type="match status" value="2"/>
</dbReference>
<dbReference type="InterPro" id="IPR007110">
    <property type="entry name" value="Ig-like_dom"/>
</dbReference>
<accession>A0A3Q3NBA0</accession>
<feature type="domain" description="Ig-like" evidence="3">
    <location>
        <begin position="37"/>
        <end position="121"/>
    </location>
</feature>
<dbReference type="InterPro" id="IPR013783">
    <property type="entry name" value="Ig-like_fold"/>
</dbReference>
<proteinExistence type="predicted"/>